<dbReference type="InterPro" id="IPR050416">
    <property type="entry name" value="FAD-linked_Oxidoreductase"/>
</dbReference>
<evidence type="ECO:0000313" key="7">
    <source>
        <dbReference type="EMBL" id="TLC98034.1"/>
    </source>
</evidence>
<evidence type="ECO:0000256" key="2">
    <source>
        <dbReference type="ARBA" id="ARBA00005466"/>
    </source>
</evidence>
<dbReference type="SUPFAM" id="SSF56176">
    <property type="entry name" value="FAD-binding/transporter-associated domain-like"/>
    <property type="match status" value="1"/>
</dbReference>
<dbReference type="InterPro" id="IPR016166">
    <property type="entry name" value="FAD-bd_PCMH"/>
</dbReference>
<dbReference type="Pfam" id="PF01565">
    <property type="entry name" value="FAD_binding_4"/>
    <property type="match status" value="1"/>
</dbReference>
<dbReference type="PANTHER" id="PTHR42973">
    <property type="entry name" value="BINDING OXIDOREDUCTASE, PUTATIVE (AFU_ORTHOLOGUE AFUA_1G17690)-RELATED"/>
    <property type="match status" value="1"/>
</dbReference>
<evidence type="ECO:0000256" key="5">
    <source>
        <dbReference type="ARBA" id="ARBA00023002"/>
    </source>
</evidence>
<evidence type="ECO:0000256" key="1">
    <source>
        <dbReference type="ARBA" id="ARBA00001974"/>
    </source>
</evidence>
<evidence type="ECO:0000313" key="8">
    <source>
        <dbReference type="Proteomes" id="UP000306509"/>
    </source>
</evidence>
<dbReference type="Gene3D" id="3.40.462.20">
    <property type="match status" value="1"/>
</dbReference>
<dbReference type="GO" id="GO:0016491">
    <property type="term" value="F:oxidoreductase activity"/>
    <property type="evidence" value="ECO:0007669"/>
    <property type="project" value="UniProtKB-KW"/>
</dbReference>
<dbReference type="Proteomes" id="UP000306509">
    <property type="component" value="Unassembled WGS sequence"/>
</dbReference>
<dbReference type="AlphaFoldDB" id="A0A4U8Q044"/>
<comment type="similarity">
    <text evidence="2">Belongs to the oxygen-dependent FAD-linked oxidoreductase family.</text>
</comment>
<evidence type="ECO:0000256" key="4">
    <source>
        <dbReference type="ARBA" id="ARBA00022827"/>
    </source>
</evidence>
<evidence type="ECO:0000259" key="6">
    <source>
        <dbReference type="PROSITE" id="PS51387"/>
    </source>
</evidence>
<dbReference type="InterPro" id="IPR006094">
    <property type="entry name" value="Oxid_FAD_bind_N"/>
</dbReference>
<name>A0A4U8Q044_9FIRM</name>
<dbReference type="InterPro" id="IPR012951">
    <property type="entry name" value="BBE"/>
</dbReference>
<keyword evidence="5 7" id="KW-0560">Oxidoreductase</keyword>
<dbReference type="PROSITE" id="PS00862">
    <property type="entry name" value="OX2_COVAL_FAD"/>
    <property type="match status" value="1"/>
</dbReference>
<sequence length="454" mass="51841">MFNEDICSKIILPICPDYNKKRQIFNRSIQKYPSAIVYSENDEDVKEAVLYAARHEMDIRVRAGGHNYEGFCIGNKRLVIDTSLFKDKSICEDTHTVQIGSGVNNRELYHFLFQYGYPFPSGTCPTVNAVGLTQGGGWGHSSRMFGLTCDLLVEAELVDARGNLIVVNETDHPDLFWALKGGGGGNFGVITSLRYHLLPKYSNVTYVEILYSKINEKTAFLFFQTWQEWVQKKEKRFTPNSRIFNSEKEGMGIFLRGFFYGTPEEASASVQPFLKICGAKATFRYVTFLEATEIDASVYPKSEKFQFAGRFARGSYSDRQIESILRLIKERARGSIYASVALYALGGKVRDTDPCDTAFYYRKADYIIGIETIWRAPGAQPENRAWLHSRFRCLCSLTMGSYINFPYICTGNYMKAYYGGNAKRLMCIKKKYDPCNLFRFAQSIRPCRNRVDML</sequence>
<reference evidence="7 8" key="1">
    <citation type="journal article" date="2019" name="Anaerobe">
        <title>Detection of Robinsoniella peoriensis in multiple bone samples of a trauma patient.</title>
        <authorList>
            <person name="Schrottner P."/>
            <person name="Hartwich K."/>
            <person name="Bunk B."/>
            <person name="Schober I."/>
            <person name="Helbig S."/>
            <person name="Rudolph W.W."/>
            <person name="Gunzer F."/>
        </authorList>
    </citation>
    <scope>NUCLEOTIDE SEQUENCE [LARGE SCALE GENOMIC DNA]</scope>
    <source>
        <strain evidence="7 8">DSM 106044</strain>
    </source>
</reference>
<dbReference type="EC" id="1.21.-.-" evidence="7"/>
<dbReference type="STRING" id="180332.GCA_000797495_00804"/>
<accession>A0A4U8Q044</accession>
<dbReference type="InterPro" id="IPR016169">
    <property type="entry name" value="FAD-bd_PCMH_sub2"/>
</dbReference>
<dbReference type="PANTHER" id="PTHR42973:SF39">
    <property type="entry name" value="FAD-BINDING PCMH-TYPE DOMAIN-CONTAINING PROTEIN"/>
    <property type="match status" value="1"/>
</dbReference>
<dbReference type="InterPro" id="IPR036318">
    <property type="entry name" value="FAD-bd_PCMH-like_sf"/>
</dbReference>
<dbReference type="InterPro" id="IPR006093">
    <property type="entry name" value="Oxy_OxRdtase_FAD_BS"/>
</dbReference>
<dbReference type="EMBL" id="QGQD01000105">
    <property type="protein sequence ID" value="TLC98034.1"/>
    <property type="molecule type" value="Genomic_DNA"/>
</dbReference>
<dbReference type="Gene3D" id="3.30.465.10">
    <property type="match status" value="1"/>
</dbReference>
<keyword evidence="4" id="KW-0274">FAD</keyword>
<comment type="caution">
    <text evidence="7">The sequence shown here is derived from an EMBL/GenBank/DDBJ whole genome shotgun (WGS) entry which is preliminary data.</text>
</comment>
<evidence type="ECO:0000256" key="3">
    <source>
        <dbReference type="ARBA" id="ARBA00022630"/>
    </source>
</evidence>
<protein>
    <submittedName>
        <fullName evidence="7">Putative FAD-linked oxidoreductase YvdP</fullName>
        <ecNumber evidence="7">1.21.-.-</ecNumber>
    </submittedName>
</protein>
<dbReference type="RefSeq" id="WP_138003995.1">
    <property type="nucleotide sequence ID" value="NZ_QGQD01000105.1"/>
</dbReference>
<feature type="domain" description="FAD-binding PCMH-type" evidence="6">
    <location>
        <begin position="29"/>
        <end position="200"/>
    </location>
</feature>
<comment type="cofactor">
    <cofactor evidence="1">
        <name>FAD</name>
        <dbReference type="ChEBI" id="CHEBI:57692"/>
    </cofactor>
</comment>
<keyword evidence="3" id="KW-0285">Flavoprotein</keyword>
<keyword evidence="8" id="KW-1185">Reference proteome</keyword>
<gene>
    <name evidence="7" type="primary">yvdP</name>
    <name evidence="7" type="ORF">DSM106044_05095</name>
</gene>
<proteinExistence type="inferred from homology"/>
<dbReference type="PROSITE" id="PS51387">
    <property type="entry name" value="FAD_PCMH"/>
    <property type="match status" value="1"/>
</dbReference>
<dbReference type="Pfam" id="PF08031">
    <property type="entry name" value="BBE"/>
    <property type="match status" value="1"/>
</dbReference>
<dbReference type="GO" id="GO:0071949">
    <property type="term" value="F:FAD binding"/>
    <property type="evidence" value="ECO:0007669"/>
    <property type="project" value="InterPro"/>
</dbReference>
<organism evidence="7 8">
    <name type="scientific">Robinsoniella peoriensis</name>
    <dbReference type="NCBI Taxonomy" id="180332"/>
    <lineage>
        <taxon>Bacteria</taxon>
        <taxon>Bacillati</taxon>
        <taxon>Bacillota</taxon>
        <taxon>Clostridia</taxon>
        <taxon>Lachnospirales</taxon>
        <taxon>Lachnospiraceae</taxon>
        <taxon>Robinsoniella</taxon>
    </lineage>
</organism>